<organism evidence="2 3">
    <name type="scientific">Phyllostomus discolor</name>
    <name type="common">pale spear-nosed bat</name>
    <dbReference type="NCBI Taxonomy" id="89673"/>
    <lineage>
        <taxon>Eukaryota</taxon>
        <taxon>Metazoa</taxon>
        <taxon>Chordata</taxon>
        <taxon>Craniata</taxon>
        <taxon>Vertebrata</taxon>
        <taxon>Euteleostomi</taxon>
        <taxon>Mammalia</taxon>
        <taxon>Eutheria</taxon>
        <taxon>Laurasiatheria</taxon>
        <taxon>Chiroptera</taxon>
        <taxon>Yangochiroptera</taxon>
        <taxon>Phyllostomidae</taxon>
        <taxon>Phyllostominae</taxon>
        <taxon>Phyllostomus</taxon>
    </lineage>
</organism>
<gene>
    <name evidence="2" type="ORF">HJG60_007740</name>
</gene>
<reference evidence="2 3" key="1">
    <citation type="journal article" date="2020" name="Nature">
        <title>Six reference-quality genomes reveal evolution of bat adaptations.</title>
        <authorList>
            <person name="Jebb D."/>
            <person name="Huang Z."/>
            <person name="Pippel M."/>
            <person name="Hughes G.M."/>
            <person name="Lavrichenko K."/>
            <person name="Devanna P."/>
            <person name="Winkler S."/>
            <person name="Jermiin L.S."/>
            <person name="Skirmuntt E.C."/>
            <person name="Katzourakis A."/>
            <person name="Burkitt-Gray L."/>
            <person name="Ray D.A."/>
            <person name="Sullivan K.A.M."/>
            <person name="Roscito J.G."/>
            <person name="Kirilenko B.M."/>
            <person name="Davalos L.M."/>
            <person name="Corthals A.P."/>
            <person name="Power M.L."/>
            <person name="Jones G."/>
            <person name="Ransome R.D."/>
            <person name="Dechmann D.K.N."/>
            <person name="Locatelli A.G."/>
            <person name="Puechmaille S.J."/>
            <person name="Fedrigo O."/>
            <person name="Jarvis E.D."/>
            <person name="Hiller M."/>
            <person name="Vernes S.C."/>
            <person name="Myers E.W."/>
            <person name="Teeling E.C."/>
        </authorList>
    </citation>
    <scope>NUCLEOTIDE SEQUENCE [LARGE SCALE GENOMIC DNA]</scope>
    <source>
        <strain evidence="2">Bat1K_MPI-CBG_1</strain>
    </source>
</reference>
<dbReference type="EMBL" id="JABVXQ010000001">
    <property type="protein sequence ID" value="KAF6130762.1"/>
    <property type="molecule type" value="Genomic_DNA"/>
</dbReference>
<proteinExistence type="predicted"/>
<protein>
    <submittedName>
        <fullName evidence="2">Uncharacterized protein</fullName>
    </submittedName>
</protein>
<evidence type="ECO:0000256" key="1">
    <source>
        <dbReference type="SAM" id="MobiDB-lite"/>
    </source>
</evidence>
<dbReference type="AlphaFoldDB" id="A0A834EY43"/>
<feature type="region of interest" description="Disordered" evidence="1">
    <location>
        <begin position="22"/>
        <end position="77"/>
    </location>
</feature>
<evidence type="ECO:0000313" key="2">
    <source>
        <dbReference type="EMBL" id="KAF6130762.1"/>
    </source>
</evidence>
<feature type="compositionally biased region" description="Basic and acidic residues" evidence="1">
    <location>
        <begin position="133"/>
        <end position="142"/>
    </location>
</feature>
<evidence type="ECO:0000313" key="3">
    <source>
        <dbReference type="Proteomes" id="UP000664940"/>
    </source>
</evidence>
<accession>A0A834EY43</accession>
<feature type="region of interest" description="Disordered" evidence="1">
    <location>
        <begin position="93"/>
        <end position="142"/>
    </location>
</feature>
<feature type="compositionally biased region" description="Basic and acidic residues" evidence="1">
    <location>
        <begin position="55"/>
        <end position="67"/>
    </location>
</feature>
<comment type="caution">
    <text evidence="2">The sequence shown here is derived from an EMBL/GenBank/DDBJ whole genome shotgun (WGS) entry which is preliminary data.</text>
</comment>
<dbReference type="Proteomes" id="UP000664940">
    <property type="component" value="Unassembled WGS sequence"/>
</dbReference>
<name>A0A834EY43_9CHIR</name>
<sequence length="142" mass="15274">MPRGAPGPGECRTRRLLKSLQMGVIPERPCPGGTGSSAKSSQNAPREGTRPQTRRTQDAPRTAREPPTRPLGLEVARGRLPWSTALLCKDPIAAQTRPGPSCFGPNQVVRLEQGDPAAWPPEHKPSQRSPGHTAERRPPGLS</sequence>